<keyword evidence="10" id="KW-1185">Reference proteome</keyword>
<dbReference type="EMBL" id="FNOJ01000013">
    <property type="protein sequence ID" value="SDW74179.1"/>
    <property type="molecule type" value="Genomic_DNA"/>
</dbReference>
<name>A0A1H2W272_9BACL</name>
<evidence type="ECO:0000256" key="6">
    <source>
        <dbReference type="ARBA" id="ARBA00022989"/>
    </source>
</evidence>
<feature type="transmembrane region" description="Helical" evidence="8">
    <location>
        <begin position="146"/>
        <end position="166"/>
    </location>
</feature>
<dbReference type="GO" id="GO:0009847">
    <property type="term" value="P:spore germination"/>
    <property type="evidence" value="ECO:0007669"/>
    <property type="project" value="InterPro"/>
</dbReference>
<dbReference type="AlphaFoldDB" id="A0A1H2W272"/>
<keyword evidence="4" id="KW-0309">Germination</keyword>
<comment type="similarity">
    <text evidence="2">Belongs to the amino acid-polyamine-organocation (APC) superfamily. Spore germination protein (SGP) (TC 2.A.3.9) family.</text>
</comment>
<feature type="transmembrane region" description="Helical" evidence="8">
    <location>
        <begin position="72"/>
        <end position="96"/>
    </location>
</feature>
<evidence type="ECO:0000256" key="4">
    <source>
        <dbReference type="ARBA" id="ARBA00022544"/>
    </source>
</evidence>
<evidence type="ECO:0000256" key="1">
    <source>
        <dbReference type="ARBA" id="ARBA00004141"/>
    </source>
</evidence>
<feature type="transmembrane region" description="Helical" evidence="8">
    <location>
        <begin position="116"/>
        <end position="134"/>
    </location>
</feature>
<evidence type="ECO:0000256" key="8">
    <source>
        <dbReference type="SAM" id="Phobius"/>
    </source>
</evidence>
<evidence type="ECO:0000256" key="3">
    <source>
        <dbReference type="ARBA" id="ARBA00022448"/>
    </source>
</evidence>
<evidence type="ECO:0000256" key="5">
    <source>
        <dbReference type="ARBA" id="ARBA00022692"/>
    </source>
</evidence>
<protein>
    <submittedName>
        <fullName evidence="9">Spore germination protein KB</fullName>
    </submittedName>
</protein>
<keyword evidence="3" id="KW-0813">Transport</keyword>
<dbReference type="Gene3D" id="1.20.1740.10">
    <property type="entry name" value="Amino acid/polyamine transporter I"/>
    <property type="match status" value="1"/>
</dbReference>
<dbReference type="PANTHER" id="PTHR34975">
    <property type="entry name" value="SPORE GERMINATION PROTEIN A2"/>
    <property type="match status" value="1"/>
</dbReference>
<reference evidence="10" key="1">
    <citation type="submission" date="2016-10" db="EMBL/GenBank/DDBJ databases">
        <authorList>
            <person name="Varghese N."/>
        </authorList>
    </citation>
    <scope>NUCLEOTIDE SEQUENCE [LARGE SCALE GENOMIC DNA]</scope>
    <source>
        <strain evidence="10">DSM 12489</strain>
    </source>
</reference>
<feature type="transmembrane region" description="Helical" evidence="8">
    <location>
        <begin position="186"/>
        <end position="207"/>
    </location>
</feature>
<dbReference type="GO" id="GO:0016020">
    <property type="term" value="C:membrane"/>
    <property type="evidence" value="ECO:0007669"/>
    <property type="project" value="UniProtKB-SubCell"/>
</dbReference>
<evidence type="ECO:0000313" key="9">
    <source>
        <dbReference type="EMBL" id="SDW74179.1"/>
    </source>
</evidence>
<feature type="transmembrane region" description="Helical" evidence="8">
    <location>
        <begin position="304"/>
        <end position="324"/>
    </location>
</feature>
<keyword evidence="6 8" id="KW-1133">Transmembrane helix</keyword>
<comment type="subcellular location">
    <subcellularLocation>
        <location evidence="1">Membrane</location>
        <topology evidence="1">Multi-pass membrane protein</topology>
    </subcellularLocation>
</comment>
<feature type="transmembrane region" description="Helical" evidence="8">
    <location>
        <begin position="219"/>
        <end position="239"/>
    </location>
</feature>
<dbReference type="Pfam" id="PF03845">
    <property type="entry name" value="Spore_permease"/>
    <property type="match status" value="1"/>
</dbReference>
<dbReference type="InterPro" id="IPR004761">
    <property type="entry name" value="Spore_GerAB"/>
</dbReference>
<feature type="transmembrane region" description="Helical" evidence="8">
    <location>
        <begin position="12"/>
        <end position="34"/>
    </location>
</feature>
<dbReference type="PANTHER" id="PTHR34975:SF2">
    <property type="entry name" value="SPORE GERMINATION PROTEIN A2"/>
    <property type="match status" value="1"/>
</dbReference>
<feature type="transmembrane region" description="Helical" evidence="8">
    <location>
        <begin position="269"/>
        <end position="292"/>
    </location>
</feature>
<accession>A0A1H2W272</accession>
<dbReference type="RefSeq" id="WP_074693378.1">
    <property type="nucleotide sequence ID" value="NZ_FNOJ01000013.1"/>
</dbReference>
<evidence type="ECO:0000313" key="10">
    <source>
        <dbReference type="Proteomes" id="UP000182589"/>
    </source>
</evidence>
<dbReference type="Proteomes" id="UP000182589">
    <property type="component" value="Unassembled WGS sequence"/>
</dbReference>
<dbReference type="NCBIfam" id="TIGR00912">
    <property type="entry name" value="2A0309"/>
    <property type="match status" value="1"/>
</dbReference>
<dbReference type="STRING" id="89784.SAMN04489725_11320"/>
<feature type="transmembrane region" description="Helical" evidence="8">
    <location>
        <begin position="40"/>
        <end position="60"/>
    </location>
</feature>
<organism evidence="9 10">
    <name type="scientific">Alicyclobacillus hesperidum</name>
    <dbReference type="NCBI Taxonomy" id="89784"/>
    <lineage>
        <taxon>Bacteria</taxon>
        <taxon>Bacillati</taxon>
        <taxon>Bacillota</taxon>
        <taxon>Bacilli</taxon>
        <taxon>Bacillales</taxon>
        <taxon>Alicyclobacillaceae</taxon>
        <taxon>Alicyclobacillus</taxon>
    </lineage>
</organism>
<gene>
    <name evidence="9" type="ORF">SAMN04489725_11320</name>
</gene>
<evidence type="ECO:0000256" key="2">
    <source>
        <dbReference type="ARBA" id="ARBA00007998"/>
    </source>
</evidence>
<sequence length="360" mass="39761">MSDIRISRTQLITALIWCVVGTGIVAIPTAIAQFTVRDAWISTMLFSIGGGLVALVTAVFTRFFPKRSLTHALVDALGPWVGRAFAIWFLAGLYITNCTVVREAEVFIGTTILPKTPEYVLGAFALVAVVYAVYMGIEVVMRDAEFITPLVMLIAPILFVLSMQHMDIHEVLPVLADGWTPVLRGGVVSILVYALEMIIVLQFNPFVYRSQSVARDICIATVIITVVLTTFTILTIGVVGSSTQYLSYPVLEAIRTIRVGRFLERMDTLYVIAVITTIFIKMAVCHYAWCTGMKDVFRLSSHRVTVFPGALLVWGGANVLFADADDVQQFIFYTGPAYAVCTLLLMPMLAVFVHKVRRNS</sequence>
<feature type="transmembrane region" description="Helical" evidence="8">
    <location>
        <begin position="330"/>
        <end position="353"/>
    </location>
</feature>
<evidence type="ECO:0000256" key="7">
    <source>
        <dbReference type="ARBA" id="ARBA00023136"/>
    </source>
</evidence>
<proteinExistence type="inferred from homology"/>
<keyword evidence="5 8" id="KW-0812">Transmembrane</keyword>
<keyword evidence="7 8" id="KW-0472">Membrane</keyword>